<reference evidence="9 10" key="1">
    <citation type="submission" date="2017-10" db="EMBL/GenBank/DDBJ databases">
        <title>Development of genomic resources for the powdery mildew, Erysiphe pulchra.</title>
        <authorList>
            <person name="Wadl P.A."/>
            <person name="Mack B.M."/>
            <person name="Moore G."/>
            <person name="Beltz S.B."/>
        </authorList>
    </citation>
    <scope>NUCLEOTIDE SEQUENCE [LARGE SCALE GENOMIC DNA]</scope>
    <source>
        <strain evidence="9">Cflorida</strain>
    </source>
</reference>
<dbReference type="InterPro" id="IPR013083">
    <property type="entry name" value="Znf_RING/FYVE/PHD"/>
</dbReference>
<feature type="compositionally biased region" description="Basic residues" evidence="6">
    <location>
        <begin position="555"/>
        <end position="566"/>
    </location>
</feature>
<evidence type="ECO:0000256" key="4">
    <source>
        <dbReference type="PROSITE-ProRule" id="PRU00502"/>
    </source>
</evidence>
<keyword evidence="5" id="KW-0175">Coiled coil</keyword>
<dbReference type="GO" id="GO:0005737">
    <property type="term" value="C:cytoplasm"/>
    <property type="evidence" value="ECO:0007669"/>
    <property type="project" value="TreeGrafter"/>
</dbReference>
<dbReference type="Pfam" id="PF07576">
    <property type="entry name" value="BRAP2"/>
    <property type="match status" value="1"/>
</dbReference>
<evidence type="ECO:0000256" key="3">
    <source>
        <dbReference type="ARBA" id="ARBA00022833"/>
    </source>
</evidence>
<dbReference type="Proteomes" id="UP000237438">
    <property type="component" value="Unassembled WGS sequence"/>
</dbReference>
<dbReference type="PROSITE" id="PS50089">
    <property type="entry name" value="ZF_RING_2"/>
    <property type="match status" value="1"/>
</dbReference>
<dbReference type="GO" id="GO:0007265">
    <property type="term" value="P:Ras protein signal transduction"/>
    <property type="evidence" value="ECO:0007669"/>
    <property type="project" value="TreeGrafter"/>
</dbReference>
<keyword evidence="2 4" id="KW-0863">Zinc-finger</keyword>
<feature type="coiled-coil region" evidence="5">
    <location>
        <begin position="409"/>
        <end position="454"/>
    </location>
</feature>
<dbReference type="PANTHER" id="PTHR24007">
    <property type="entry name" value="BRCA1-ASSOCIATED PROTEIN"/>
    <property type="match status" value="1"/>
</dbReference>
<protein>
    <recommendedName>
        <fullName evidence="11">Zf-UBP-domain-containing protein</fullName>
    </recommendedName>
</protein>
<dbReference type="InterPro" id="IPR047243">
    <property type="entry name" value="RING-H2_BRAP2"/>
</dbReference>
<evidence type="ECO:0000313" key="10">
    <source>
        <dbReference type="Proteomes" id="UP000237438"/>
    </source>
</evidence>
<dbReference type="CDD" id="cd16457">
    <property type="entry name" value="RING-H2_BRAP2"/>
    <property type="match status" value="1"/>
</dbReference>
<dbReference type="SUPFAM" id="SSF57850">
    <property type="entry name" value="RING/U-box"/>
    <property type="match status" value="2"/>
</dbReference>
<dbReference type="InterPro" id="IPR001607">
    <property type="entry name" value="Znf_UBP"/>
</dbReference>
<dbReference type="Gene3D" id="3.30.40.10">
    <property type="entry name" value="Zinc/RING finger domain, C3HC4 (zinc finger)"/>
    <property type="match status" value="2"/>
</dbReference>
<dbReference type="Pfam" id="PF02148">
    <property type="entry name" value="zf-UBP"/>
    <property type="match status" value="1"/>
</dbReference>
<dbReference type="PANTHER" id="PTHR24007:SF7">
    <property type="entry name" value="BRCA1-ASSOCIATED PROTEIN"/>
    <property type="match status" value="1"/>
</dbReference>
<evidence type="ECO:0000256" key="6">
    <source>
        <dbReference type="SAM" id="MobiDB-lite"/>
    </source>
</evidence>
<feature type="domain" description="UBP-type" evidence="8">
    <location>
        <begin position="234"/>
        <end position="338"/>
    </location>
</feature>
<dbReference type="SMART" id="SM00184">
    <property type="entry name" value="RING"/>
    <property type="match status" value="1"/>
</dbReference>
<dbReference type="STRING" id="225359.A0A2S4PY03"/>
<dbReference type="InterPro" id="IPR011422">
    <property type="entry name" value="BRAP2/ETP1_RRM"/>
</dbReference>
<proteinExistence type="predicted"/>
<feature type="non-terminal residue" evidence="9">
    <location>
        <position position="566"/>
    </location>
</feature>
<dbReference type="SMART" id="SM00290">
    <property type="entry name" value="ZnF_UBP"/>
    <property type="match status" value="1"/>
</dbReference>
<keyword evidence="10" id="KW-1185">Reference proteome</keyword>
<comment type="caution">
    <text evidence="9">The sequence shown here is derived from an EMBL/GenBank/DDBJ whole genome shotgun (WGS) entry which is preliminary data.</text>
</comment>
<name>A0A2S4PY03_9PEZI</name>
<sequence length="566" mass="63592">MESLEQQQRNTTNYANSFTSDLTSDGRRTGKVTKARFQPVLVEKSTQVEWGVVHIYRDDKDAVNFETRTTKYEGKDEFTILCIPAVPSYLSPGYFLAWIGEKTREQVSHIRMVTTERLARYLVLMKFRDGNMAKSWKENWSGRAFNSLEPETCNVVFIKTISFSTPPSTTLSSSTSFPALTHDPFTPSVASLIELPTCPVCLERMDDTTGLLTILCQHVFHCACLLKWKDSSCPVCRHTNTLSLDSPLERPFGSSQASLCSTCDCADDLWICLICGNVGCGRYKGGHAKDHWKQSAHCFALEIETQYVWDYAEDAWVHRLIRGKGEDSKLIEPTQEQPLLVSNDGTPQSLGSDGDLVSRNKLEILGIEYTHLLTSQLESQREYYEDLINKSAVEATNASSAISSTALLAKKVQKELEALKHAHNNLKSEHDLQARELERERQRAEKTAEMARSFSKNLAEERRVSEGLMQRIEHLNRSITNLLNDQEVIKAENSELRETNRDLLFCLSAGDKVRELEANTESGLVKGELEAGVLCLPNPPPSQEEEKDSKEKSRGKGKAKGRGKGK</sequence>
<feature type="region of interest" description="Disordered" evidence="6">
    <location>
        <begin position="529"/>
        <end position="566"/>
    </location>
</feature>
<dbReference type="GO" id="GO:0016567">
    <property type="term" value="P:protein ubiquitination"/>
    <property type="evidence" value="ECO:0007669"/>
    <property type="project" value="TreeGrafter"/>
</dbReference>
<feature type="compositionally biased region" description="Polar residues" evidence="6">
    <location>
        <begin position="1"/>
        <end position="23"/>
    </location>
</feature>
<dbReference type="Pfam" id="PF13639">
    <property type="entry name" value="zf-RING_2"/>
    <property type="match status" value="1"/>
</dbReference>
<dbReference type="GO" id="GO:0061630">
    <property type="term" value="F:ubiquitin protein ligase activity"/>
    <property type="evidence" value="ECO:0007669"/>
    <property type="project" value="TreeGrafter"/>
</dbReference>
<evidence type="ECO:0000256" key="2">
    <source>
        <dbReference type="ARBA" id="ARBA00022771"/>
    </source>
</evidence>
<feature type="region of interest" description="Disordered" evidence="6">
    <location>
        <begin position="1"/>
        <end position="29"/>
    </location>
</feature>
<dbReference type="OrthoDB" id="273556at2759"/>
<feature type="domain" description="RING-type" evidence="7">
    <location>
        <begin position="198"/>
        <end position="237"/>
    </location>
</feature>
<gene>
    <name evidence="9" type="ORF">EPUL_002903</name>
</gene>
<evidence type="ECO:0000256" key="5">
    <source>
        <dbReference type="SAM" id="Coils"/>
    </source>
</evidence>
<dbReference type="InterPro" id="IPR001841">
    <property type="entry name" value="Znf_RING"/>
</dbReference>
<keyword evidence="3" id="KW-0862">Zinc</keyword>
<keyword evidence="1" id="KW-0479">Metal-binding</keyword>
<evidence type="ECO:0000256" key="1">
    <source>
        <dbReference type="ARBA" id="ARBA00022723"/>
    </source>
</evidence>
<evidence type="ECO:0000313" key="9">
    <source>
        <dbReference type="EMBL" id="POS86923.1"/>
    </source>
</evidence>
<accession>A0A2S4PY03</accession>
<organism evidence="9 10">
    <name type="scientific">Erysiphe pulchra</name>
    <dbReference type="NCBI Taxonomy" id="225359"/>
    <lineage>
        <taxon>Eukaryota</taxon>
        <taxon>Fungi</taxon>
        <taxon>Dikarya</taxon>
        <taxon>Ascomycota</taxon>
        <taxon>Pezizomycotina</taxon>
        <taxon>Leotiomycetes</taxon>
        <taxon>Erysiphales</taxon>
        <taxon>Erysiphaceae</taxon>
        <taxon>Erysiphe</taxon>
    </lineage>
</organism>
<dbReference type="GO" id="GO:0008270">
    <property type="term" value="F:zinc ion binding"/>
    <property type="evidence" value="ECO:0007669"/>
    <property type="project" value="UniProtKB-KW"/>
</dbReference>
<dbReference type="AlphaFoldDB" id="A0A2S4PY03"/>
<dbReference type="PROSITE" id="PS50271">
    <property type="entry name" value="ZF_UBP"/>
    <property type="match status" value="1"/>
</dbReference>
<evidence type="ECO:0000259" key="8">
    <source>
        <dbReference type="PROSITE" id="PS50271"/>
    </source>
</evidence>
<evidence type="ECO:0008006" key="11">
    <source>
        <dbReference type="Google" id="ProtNLM"/>
    </source>
</evidence>
<dbReference type="EMBL" id="PEDP01000224">
    <property type="protein sequence ID" value="POS86923.1"/>
    <property type="molecule type" value="Genomic_DNA"/>
</dbReference>
<evidence type="ECO:0000259" key="7">
    <source>
        <dbReference type="PROSITE" id="PS50089"/>
    </source>
</evidence>